<feature type="region of interest" description="Disordered" evidence="9">
    <location>
        <begin position="755"/>
        <end position="788"/>
    </location>
</feature>
<feature type="compositionally biased region" description="Polar residues" evidence="9">
    <location>
        <begin position="1564"/>
        <end position="1573"/>
    </location>
</feature>
<feature type="domain" description="RING-type" evidence="10">
    <location>
        <begin position="1842"/>
        <end position="1891"/>
    </location>
</feature>
<feature type="region of interest" description="Disordered" evidence="9">
    <location>
        <begin position="292"/>
        <end position="496"/>
    </location>
</feature>
<evidence type="ECO:0000256" key="7">
    <source>
        <dbReference type="ARBA" id="ARBA00022833"/>
    </source>
</evidence>
<dbReference type="InterPro" id="IPR041031">
    <property type="entry name" value="RNF31_C"/>
</dbReference>
<dbReference type="PROSITE" id="PS51873">
    <property type="entry name" value="TRIAD"/>
    <property type="match status" value="1"/>
</dbReference>
<evidence type="ECO:0000256" key="6">
    <source>
        <dbReference type="ARBA" id="ARBA00022786"/>
    </source>
</evidence>
<feature type="compositionally biased region" description="Polar residues" evidence="9">
    <location>
        <begin position="1218"/>
        <end position="1233"/>
    </location>
</feature>
<keyword evidence="4" id="KW-0677">Repeat</keyword>
<reference evidence="12 13" key="1">
    <citation type="journal article" date="2022" name="Allergy">
        <title>Genome assembly and annotation of Periplaneta americana reveal a comprehensive cockroach allergen profile.</title>
        <authorList>
            <person name="Wang L."/>
            <person name="Xiong Q."/>
            <person name="Saelim N."/>
            <person name="Wang L."/>
            <person name="Nong W."/>
            <person name="Wan A.T."/>
            <person name="Shi M."/>
            <person name="Liu X."/>
            <person name="Cao Q."/>
            <person name="Hui J.H.L."/>
            <person name="Sookrung N."/>
            <person name="Leung T.F."/>
            <person name="Tungtrongchitr A."/>
            <person name="Tsui S.K.W."/>
        </authorList>
    </citation>
    <scope>NUCLEOTIDE SEQUENCE [LARGE SCALE GENOMIC DNA]</scope>
    <source>
        <strain evidence="12">PWHHKU_190912</strain>
    </source>
</reference>
<feature type="compositionally biased region" description="Basic and acidic residues" evidence="9">
    <location>
        <begin position="1325"/>
        <end position="1340"/>
    </location>
</feature>
<feature type="compositionally biased region" description="Polar residues" evidence="9">
    <location>
        <begin position="1545"/>
        <end position="1555"/>
    </location>
</feature>
<name>A0ABQ8T5V3_PERAM</name>
<feature type="region of interest" description="Disordered" evidence="9">
    <location>
        <begin position="1216"/>
        <end position="1293"/>
    </location>
</feature>
<dbReference type="CDD" id="cd20351">
    <property type="entry name" value="Rcat_RBR_HOIP"/>
    <property type="match status" value="1"/>
</dbReference>
<feature type="compositionally biased region" description="Polar residues" evidence="9">
    <location>
        <begin position="358"/>
        <end position="421"/>
    </location>
</feature>
<gene>
    <name evidence="12" type="ORF">ANN_11727</name>
</gene>
<keyword evidence="6" id="KW-0833">Ubl conjugation pathway</keyword>
<feature type="compositionally biased region" description="Polar residues" evidence="9">
    <location>
        <begin position="691"/>
        <end position="702"/>
    </location>
</feature>
<dbReference type="CDD" id="cd16631">
    <property type="entry name" value="mRING-HC-C4C4_RBR_HOIP"/>
    <property type="match status" value="1"/>
</dbReference>
<feature type="region of interest" description="Disordered" evidence="9">
    <location>
        <begin position="1388"/>
        <end position="1493"/>
    </location>
</feature>
<evidence type="ECO:0000256" key="8">
    <source>
        <dbReference type="PROSITE-ProRule" id="PRU00175"/>
    </source>
</evidence>
<feature type="region of interest" description="Disordered" evidence="9">
    <location>
        <begin position="1"/>
        <end position="33"/>
    </location>
</feature>
<dbReference type="InterPro" id="IPR026254">
    <property type="entry name" value="RNF31-like"/>
</dbReference>
<feature type="region of interest" description="Disordered" evidence="9">
    <location>
        <begin position="150"/>
        <end position="204"/>
    </location>
</feature>
<feature type="compositionally biased region" description="Polar residues" evidence="9">
    <location>
        <begin position="428"/>
        <end position="440"/>
    </location>
</feature>
<dbReference type="InterPro" id="IPR047542">
    <property type="entry name" value="Rcat_RBR_RNF31-like"/>
</dbReference>
<evidence type="ECO:0000256" key="9">
    <source>
        <dbReference type="SAM" id="MobiDB-lite"/>
    </source>
</evidence>
<dbReference type="Pfam" id="PF01359">
    <property type="entry name" value="Transposase_1"/>
    <property type="match status" value="1"/>
</dbReference>
<dbReference type="Pfam" id="PF22191">
    <property type="entry name" value="IBR_1"/>
    <property type="match status" value="1"/>
</dbReference>
<keyword evidence="13" id="KW-1185">Reference proteome</keyword>
<comment type="similarity">
    <text evidence="1">Belongs to the RBR family.</text>
</comment>
<proteinExistence type="inferred from homology"/>
<dbReference type="PROSITE" id="PS01358">
    <property type="entry name" value="ZF_RANBP2_1"/>
    <property type="match status" value="1"/>
</dbReference>
<dbReference type="InterPro" id="IPR001876">
    <property type="entry name" value="Znf_RanBP2"/>
</dbReference>
<feature type="compositionally biased region" description="Polar residues" evidence="9">
    <location>
        <begin position="817"/>
        <end position="844"/>
    </location>
</feature>
<dbReference type="Proteomes" id="UP001148838">
    <property type="component" value="Unassembled WGS sequence"/>
</dbReference>
<dbReference type="Gene3D" id="3.30.40.10">
    <property type="entry name" value="Zinc/RING finger domain, C3HC4 (zinc finger)"/>
    <property type="match status" value="1"/>
</dbReference>
<dbReference type="EMBL" id="JAJSOF020000015">
    <property type="protein sequence ID" value="KAJ4441867.1"/>
    <property type="molecule type" value="Genomic_DNA"/>
</dbReference>
<evidence type="ECO:0000256" key="1">
    <source>
        <dbReference type="ARBA" id="ARBA00008278"/>
    </source>
</evidence>
<protein>
    <recommendedName>
        <fullName evidence="14">RBR-type E3 ubiquitin transferase</fullName>
    </recommendedName>
</protein>
<feature type="domain" description="RING-type" evidence="11">
    <location>
        <begin position="1838"/>
        <end position="2063"/>
    </location>
</feature>
<evidence type="ECO:0000259" key="11">
    <source>
        <dbReference type="PROSITE" id="PS51873"/>
    </source>
</evidence>
<dbReference type="Gene3D" id="6.10.140.1100">
    <property type="match status" value="1"/>
</dbReference>
<feature type="region of interest" description="Disordered" evidence="9">
    <location>
        <begin position="84"/>
        <end position="136"/>
    </location>
</feature>
<keyword evidence="5 8" id="KW-0863">Zinc-finger</keyword>
<feature type="compositionally biased region" description="Polar residues" evidence="9">
    <location>
        <begin position="547"/>
        <end position="564"/>
    </location>
</feature>
<feature type="compositionally biased region" description="Polar residues" evidence="9">
    <location>
        <begin position="176"/>
        <end position="204"/>
    </location>
</feature>
<organism evidence="12 13">
    <name type="scientific">Periplaneta americana</name>
    <name type="common">American cockroach</name>
    <name type="synonym">Blatta americana</name>
    <dbReference type="NCBI Taxonomy" id="6978"/>
    <lineage>
        <taxon>Eukaryota</taxon>
        <taxon>Metazoa</taxon>
        <taxon>Ecdysozoa</taxon>
        <taxon>Arthropoda</taxon>
        <taxon>Hexapoda</taxon>
        <taxon>Insecta</taxon>
        <taxon>Pterygota</taxon>
        <taxon>Neoptera</taxon>
        <taxon>Polyneoptera</taxon>
        <taxon>Dictyoptera</taxon>
        <taxon>Blattodea</taxon>
        <taxon>Blattoidea</taxon>
        <taxon>Blattidae</taxon>
        <taxon>Blattinae</taxon>
        <taxon>Periplaneta</taxon>
    </lineage>
</organism>
<sequence>MRGDFDRMAPSPPSLSSFPPEQTHQPKPQMADRFGTLQQRYRQHQAAMRGTTPNIPLTVMEMSNKQSENERENEIKHLRTRSNSMANTGFTNLPDQHLPPSRDSGYPDWEAEQWGPRHRSSSVSGSSGIETSARMRFNSNDISGLATLSRRRASEFQSPPETPSQRSNGYFGRGLMQSNSVTDLQGMGNFTPQPQAQPHFHSMQQAQSLAHLNCPSCQHGMVWMPNNPWEFGGPPGRTPSNLSLNMPPHAFAGGDGSGFVPMWSGGVNNMGTWHGPPPGMYPTSPPGAYPLGMSASQSSINAPNTLGTPTVGHNHRRAASPAHSTKSTQQQRRRPVSPTLSVKSTQLRRVTSPAPNHRPTQQYRRAESPTPNHRPTQQYRQAESPTPNHRPTQQYRQAESPTSNHRPTQQYRRAESPTPSIKSRKSQLSKSNHNQTQQHSKTLRKHRETPESSGEEYFSNAAIDDEQDIDEIETEKRPEEGEAEEEPDLPPPKPVIPTHQWECEHCTYVNRAGTRVCAICCKTPTGMPKKPVSDSQQHRRRLRRNNSDASGMSNSFNTQTRSQKSMSSGTSLRRSSVKSTNNRNDSDYNDSESSSRQRRHSEYTSKRQPQPVSDDYSDIPYDEGYVVAKFNKQLKITQKSDKAVDDEDPYEGVQLKSSDVESTNSKKKGKKLERAKTSEMAQRKSRHTELSDSLSETKSVPSAPSDRLTTTTTTTSSDSHSQLSLATPSPLPVVSNQETAINSIFIDVPKPPPSPAISRVQRTTVSTGVGPSPPREIPTPPREISTQVENTSPVELNATSMSIQSAIETQTEKPIIETNSQPSSKPKMVTSTGTSPPPQSISTQTYEVPQKLLSMSGRSDAAVSPVSRQGDSYGEQDEVYKPTQRLKRAMSLHMGTQTADDSWSGIPHYVYRSHSRQSLMSDTQSLPLSPSRDASPIRFGGRYLDEDLLMFGERNHLGSYFGGPSSDLRRDDFQEGKHRLLLDHKRPSDPSRGHADLHHNEQWDSRRTSFPAESSGYNNHLRAERYGRRHSVGSRAGSQPPESQHGLNRADYFALEDLVQRRRTEAMKTQGLELVRLLREAEQHNFTAEDLQVAMNHCGDKSPIEWLKDNWRNMIDTVVTLATNYGHERKENNIGTISVTEARDALRLHKGNVWAAVTECVEQRQKKYADLLSRGNFTREDIVTVLTANHGNIEAAYLELSKTQLKPFLMRIWGPPNGTENESGNVSTENIEVNTDDIPDTSPRKHHDEEDDNVSVTDFVDAHSDTESDEAIIDNKKAVSENSESILPDEPTTTLETAVESVSTASLQENNVQADSVTLEQSESQVRDEKTARDKDRDIPVKSPEVEEGVMSKEQAFQLLLNVLTGNYPDIPQAKAFKDSIIAAFGTPSPIPTANNNETQQSSSTPQQETSVASEEEVRGTTDSESVYEDDFLSDNNLDSRKSAEPRSPIGSATIHEAVHQESHDHIHGENVSSSSEDQSSNINHSHLTVGQKDSEEKVAIITDNIDALEAENLDVTLSPIKTDPQPTPNSAHEISNGDAQLQEETVVSQQNKPSNNDEHESSQNKAHTTPSFQEHCADEEDDDYEEYVTNDEMDEEDYEEEDEENEEIKLIMGNIISVSESPKCSTGVENILNLQDKKPENNLNLKKERVILADNSASSAEHTDSINLPVEVMTDENSNSQIDIKVTPSSTTLAAKGIKKPPVSSTSESSNGIPATELTSTPKSDVLQTTSSGKNSPAVLRENTDTAIKDVQPIALQPSENENTEKQDEVPTTDVSIKISDQFQFERQVRRFLAEGLVKTYDQAELAVKLIELKFEQEEALNAAQECSTLTAALSFLQQECELCTGKYPMKQMVSMLKCVHCCCKECAKNYFTIQITDRNINDAVCPFCKEPELENDDEALEYFSNLDILLKSFLDPGVHELFQRKLRDRTLMQDPNFKWCVKCSSGFIANPRQKRLVCPDCRSVTCASCRRPWEKQHEGISCEKFAEWKEANDPEIQAVGVAKHLAEHGIDCPKCKYRYSLSRGGCMHFTCSQCKHEFCCGCGKTFTMGAKCSVGPHCAKLGLHAHHPRNCLFYLRDKEPAELQKLLKFNLGLEYAIRKVQDNRECLELNGLHQLLVYINDVNTLGENSQMITENMGILLEASKVIGLERLKNSNINDTREEIKRRINMETAYYYSVEKPLSSSLLSKNLKVRIYKTVILLVVLYGCETWTLTLKEEQRLRVFENKVLRKIFGAKRDEVTGEWSKLHNSELHVLFSSPDIIRNIKSRHLRWAGHIAHMGESRNAYRVLVGRPEGKRPLGRPRRRWEDNIKMDLREVGYNDREWIILAQDRDRWRAYVRAAMNLREHNIKYDTELSHRRTPVPRENGEAPALKCIVQLQKETPAGLVDTVCNQDVAEGQAGLCRMHYLEYLTSLIRKRSLDTLSILSTDDLETVVKRANIRLPPRPYGTLDFIYRDHLLKSTKYPPQITSAGMQNWERERDREGVEAWGKHGFPFHNLRALNDFYVICLQSYGGFTCLMSNVQTSKFCVLLHKTPAETLRMLEEAYGEAAMKKTQVYAWHKRFSGGRSGRPTTATNEAIANVVRDDRRKTIKEIAAEVGISVGSVHNVLHKHLNMHYVSQKLVPKMLSAEQKETRMTLAGDMISMADEDGDFLNKIIAGDETWCYLYDPVPKRQSSEWKSKTSPRKQKFPRDTSKGKVMLEVFFDSQGLIHHEFIPEGRTVTKELYVEILRRLRDAVRRKCPEKHNITALDHPPYSPDLSPPDYFLFPRLKRHLKGRRFNAEEVIANATRALRRVSQNGFQACFQELYTRWQKCVVAEGNYFEGNAVE</sequence>
<feature type="region of interest" description="Disordered" evidence="9">
    <location>
        <begin position="811"/>
        <end position="844"/>
    </location>
</feature>
<dbReference type="Pfam" id="PF01485">
    <property type="entry name" value="IBR"/>
    <property type="match status" value="1"/>
</dbReference>
<keyword evidence="3" id="KW-0479">Metal-binding</keyword>
<dbReference type="SMART" id="SM00547">
    <property type="entry name" value="ZnF_RBZ"/>
    <property type="match status" value="1"/>
</dbReference>
<dbReference type="InterPro" id="IPR013083">
    <property type="entry name" value="Znf_RING/FYVE/PHD"/>
</dbReference>
<evidence type="ECO:0000256" key="2">
    <source>
        <dbReference type="ARBA" id="ARBA00022679"/>
    </source>
</evidence>
<dbReference type="SUPFAM" id="SSF57850">
    <property type="entry name" value="RING/U-box"/>
    <property type="match status" value="3"/>
</dbReference>
<feature type="compositionally biased region" description="Polar residues" evidence="9">
    <location>
        <begin position="1704"/>
        <end position="1736"/>
    </location>
</feature>
<dbReference type="InterPro" id="IPR032065">
    <property type="entry name" value="RNF31-UBA"/>
</dbReference>
<feature type="region of interest" description="Disordered" evidence="9">
    <location>
        <begin position="1545"/>
        <end position="1584"/>
    </location>
</feature>
<dbReference type="Gene3D" id="1.10.10.1450">
    <property type="match status" value="1"/>
</dbReference>
<evidence type="ECO:0000313" key="12">
    <source>
        <dbReference type="EMBL" id="KAJ4441867.1"/>
    </source>
</evidence>
<evidence type="ECO:0000313" key="13">
    <source>
        <dbReference type="Proteomes" id="UP001148838"/>
    </source>
</evidence>
<evidence type="ECO:0000256" key="4">
    <source>
        <dbReference type="ARBA" id="ARBA00022737"/>
    </source>
</evidence>
<feature type="region of interest" description="Disordered" evidence="9">
    <location>
        <begin position="1688"/>
        <end position="1773"/>
    </location>
</feature>
<feature type="compositionally biased region" description="Polar residues" evidence="9">
    <location>
        <begin position="338"/>
        <end position="349"/>
    </location>
</feature>
<dbReference type="InterPro" id="IPR036397">
    <property type="entry name" value="RNaseH_sf"/>
</dbReference>
<feature type="compositionally biased region" description="Polar residues" evidence="9">
    <location>
        <begin position="84"/>
        <end position="94"/>
    </location>
</feature>
<feature type="compositionally biased region" description="Low complexity" evidence="9">
    <location>
        <begin position="708"/>
        <end position="727"/>
    </location>
</feature>
<feature type="compositionally biased region" description="Polar residues" evidence="9">
    <location>
        <begin position="1036"/>
        <end position="1046"/>
    </location>
</feature>
<feature type="compositionally biased region" description="Acidic residues" evidence="9">
    <location>
        <begin position="463"/>
        <end position="473"/>
    </location>
</feature>
<dbReference type="InterPro" id="IPR001841">
    <property type="entry name" value="Znf_RING"/>
</dbReference>
<feature type="region of interest" description="Disordered" evidence="9">
    <location>
        <begin position="639"/>
        <end position="731"/>
    </location>
</feature>
<feature type="compositionally biased region" description="Basic and acidic residues" evidence="9">
    <location>
        <begin position="1457"/>
        <end position="1469"/>
    </location>
</feature>
<feature type="compositionally biased region" description="Polar residues" evidence="9">
    <location>
        <begin position="1311"/>
        <end position="1324"/>
    </location>
</feature>
<keyword evidence="7" id="KW-0862">Zinc</keyword>
<feature type="compositionally biased region" description="Polar residues" evidence="9">
    <location>
        <begin position="1280"/>
        <end position="1293"/>
    </location>
</feature>
<evidence type="ECO:0000256" key="3">
    <source>
        <dbReference type="ARBA" id="ARBA00022723"/>
    </source>
</evidence>
<dbReference type="Pfam" id="PF16678">
    <property type="entry name" value="UBA_HOIP"/>
    <property type="match status" value="1"/>
</dbReference>
<keyword evidence="2" id="KW-0808">Transferase</keyword>
<dbReference type="InterPro" id="IPR001888">
    <property type="entry name" value="Transposase_1"/>
</dbReference>
<dbReference type="InterPro" id="IPR002867">
    <property type="entry name" value="IBR_dom"/>
</dbReference>
<dbReference type="PROSITE" id="PS50089">
    <property type="entry name" value="ZF_RING_2"/>
    <property type="match status" value="1"/>
</dbReference>
<feature type="compositionally biased region" description="Low complexity" evidence="9">
    <location>
        <begin position="565"/>
        <end position="583"/>
    </location>
</feature>
<accession>A0ABQ8T5V3</accession>
<dbReference type="CDD" id="cd20337">
    <property type="entry name" value="BRcat_RBR_HOIP"/>
    <property type="match status" value="1"/>
</dbReference>
<feature type="region of interest" description="Disordered" evidence="9">
    <location>
        <begin position="1311"/>
        <end position="1347"/>
    </location>
</feature>
<feature type="compositionally biased region" description="Low complexity" evidence="9">
    <location>
        <begin position="1393"/>
        <end position="1411"/>
    </location>
</feature>
<dbReference type="Pfam" id="PF18091">
    <property type="entry name" value="E3_UbLigase_RBR"/>
    <property type="match status" value="1"/>
</dbReference>
<dbReference type="Gene3D" id="3.30.420.10">
    <property type="entry name" value="Ribonuclease H-like superfamily/Ribonuclease H"/>
    <property type="match status" value="2"/>
</dbReference>
<feature type="region of interest" description="Disordered" evidence="9">
    <location>
        <begin position="983"/>
        <end position="1049"/>
    </location>
</feature>
<dbReference type="PANTHER" id="PTHR16004">
    <property type="entry name" value="RING FINGER PROTEIN 31-RELATED"/>
    <property type="match status" value="1"/>
</dbReference>
<evidence type="ECO:0000259" key="10">
    <source>
        <dbReference type="PROSITE" id="PS50089"/>
    </source>
</evidence>
<evidence type="ECO:0008006" key="14">
    <source>
        <dbReference type="Google" id="ProtNLM"/>
    </source>
</evidence>
<feature type="compositionally biased region" description="Polar residues" evidence="9">
    <location>
        <begin position="294"/>
        <end position="308"/>
    </location>
</feature>
<dbReference type="Gene3D" id="1.10.8.10">
    <property type="entry name" value="DNA helicase RuvA subunit, C-terminal domain"/>
    <property type="match status" value="1"/>
</dbReference>
<feature type="region of interest" description="Disordered" evidence="9">
    <location>
        <begin position="522"/>
        <end position="619"/>
    </location>
</feature>
<dbReference type="SMART" id="SM00647">
    <property type="entry name" value="IBR"/>
    <property type="match status" value="1"/>
</dbReference>
<feature type="compositionally biased region" description="Low complexity" evidence="9">
    <location>
        <begin position="1471"/>
        <end position="1486"/>
    </location>
</feature>
<feature type="compositionally biased region" description="Basic and acidic residues" evidence="9">
    <location>
        <begin position="983"/>
        <end position="1007"/>
    </location>
</feature>
<feature type="compositionally biased region" description="Polar residues" evidence="9">
    <location>
        <begin position="760"/>
        <end position="769"/>
    </location>
</feature>
<dbReference type="InterPro" id="IPR047541">
    <property type="entry name" value="RNF31_RBR_mRING-HC-like"/>
</dbReference>
<dbReference type="PANTHER" id="PTHR16004:SF2">
    <property type="entry name" value="E3 UBIQUITIN-PROTEIN LIGASE LUBEL"/>
    <property type="match status" value="1"/>
</dbReference>
<feature type="compositionally biased region" description="Pro residues" evidence="9">
    <location>
        <begin position="771"/>
        <end position="781"/>
    </location>
</feature>
<comment type="caution">
    <text evidence="12">The sequence shown here is derived from an EMBL/GenBank/DDBJ whole genome shotgun (WGS) entry which is preliminary data.</text>
</comment>
<evidence type="ECO:0000256" key="5">
    <source>
        <dbReference type="ARBA" id="ARBA00022771"/>
    </source>
</evidence>
<feature type="compositionally biased region" description="Polar residues" evidence="9">
    <location>
        <begin position="155"/>
        <end position="168"/>
    </location>
</feature>
<dbReference type="InterPro" id="IPR047540">
    <property type="entry name" value="BRcat_RBR_RNF31-like"/>
</dbReference>
<dbReference type="InterPro" id="IPR044066">
    <property type="entry name" value="TRIAD_supradom"/>
</dbReference>